<reference evidence="2 3" key="1">
    <citation type="submission" date="2024-06" db="EMBL/GenBank/DDBJ databases">
        <title>The Natural Products Discovery Center: Release of the First 8490 Sequenced Strains for Exploring Actinobacteria Biosynthetic Diversity.</title>
        <authorList>
            <person name="Kalkreuter E."/>
            <person name="Kautsar S.A."/>
            <person name="Yang D."/>
            <person name="Bader C.D."/>
            <person name="Teijaro C.N."/>
            <person name="Fluegel L."/>
            <person name="Davis C.M."/>
            <person name="Simpson J.R."/>
            <person name="Lauterbach L."/>
            <person name="Steele A.D."/>
            <person name="Gui C."/>
            <person name="Meng S."/>
            <person name="Li G."/>
            <person name="Viehrig K."/>
            <person name="Ye F."/>
            <person name="Su P."/>
            <person name="Kiefer A.F."/>
            <person name="Nichols A."/>
            <person name="Cepeda A.J."/>
            <person name="Yan W."/>
            <person name="Fan B."/>
            <person name="Jiang Y."/>
            <person name="Adhikari A."/>
            <person name="Zheng C.-J."/>
            <person name="Schuster L."/>
            <person name="Cowan T.M."/>
            <person name="Smanski M.J."/>
            <person name="Chevrette M.G."/>
            <person name="De Carvalho L.P.S."/>
            <person name="Shen B."/>
        </authorList>
    </citation>
    <scope>NUCLEOTIDE SEQUENCE [LARGE SCALE GENOMIC DNA]</scope>
    <source>
        <strain evidence="2 3">NPDC000837</strain>
    </source>
</reference>
<dbReference type="InterPro" id="IPR012292">
    <property type="entry name" value="Globin/Proto"/>
</dbReference>
<keyword evidence="3" id="KW-1185">Reference proteome</keyword>
<proteinExistence type="predicted"/>
<organism evidence="2 3">
    <name type="scientific">Streptomyces xantholiticus</name>
    <dbReference type="NCBI Taxonomy" id="68285"/>
    <lineage>
        <taxon>Bacteria</taxon>
        <taxon>Bacillati</taxon>
        <taxon>Actinomycetota</taxon>
        <taxon>Actinomycetes</taxon>
        <taxon>Kitasatosporales</taxon>
        <taxon>Streptomycetaceae</taxon>
        <taxon>Streptomyces</taxon>
    </lineage>
</organism>
<dbReference type="Pfam" id="PF11563">
    <property type="entry name" value="Protoglobin"/>
    <property type="match status" value="1"/>
</dbReference>
<gene>
    <name evidence="2" type="ORF">ABT276_31240</name>
</gene>
<dbReference type="Proteomes" id="UP001445472">
    <property type="component" value="Unassembled WGS sequence"/>
</dbReference>
<comment type="caution">
    <text evidence="2">The sequence shown here is derived from an EMBL/GenBank/DDBJ whole genome shotgun (WGS) entry which is preliminary data.</text>
</comment>
<evidence type="ECO:0000259" key="1">
    <source>
        <dbReference type="Pfam" id="PF11563"/>
    </source>
</evidence>
<evidence type="ECO:0000313" key="3">
    <source>
        <dbReference type="Proteomes" id="UP001445472"/>
    </source>
</evidence>
<protein>
    <submittedName>
        <fullName evidence="2">Protoglobin domain-containing protein</fullName>
    </submittedName>
</protein>
<dbReference type="EMBL" id="JBEPBX010000043">
    <property type="protein sequence ID" value="MER6617712.1"/>
    <property type="molecule type" value="Genomic_DNA"/>
</dbReference>
<evidence type="ECO:0000313" key="2">
    <source>
        <dbReference type="EMBL" id="MER6617712.1"/>
    </source>
</evidence>
<name>A0ABV1V418_9ACTN</name>
<feature type="domain" description="Globin-sensor" evidence="1">
    <location>
        <begin position="22"/>
        <end position="191"/>
    </location>
</feature>
<dbReference type="InterPro" id="IPR044398">
    <property type="entry name" value="Globin-sensor_dom"/>
</dbReference>
<sequence length="193" mass="22142">MTTQPPAGYAYGSTPPSPVSRDELAKLEATVLFTADDVQDLRMAGDVLEDQVEDILDVWYGFVASHPHLVAYFATPDGRVLDDYLARVRQRFGQWIMDTCHRPHDEEWLSYAHEIGLRHTQDKKNQTDQAASVRHIPLRYMVAFIYPITATIRPFLANKGHDEGTVERMYQAWFKSVTLQTALWLQPYAADTW</sequence>
<dbReference type="CDD" id="cd12124">
    <property type="entry name" value="Pgbs"/>
    <property type="match status" value="1"/>
</dbReference>
<accession>A0ABV1V418</accession>
<dbReference type="Gene3D" id="1.10.490.10">
    <property type="entry name" value="Globins"/>
    <property type="match status" value="1"/>
</dbReference>
<dbReference type="RefSeq" id="WP_100105410.1">
    <property type="nucleotide sequence ID" value="NZ_JBEPBX010000043.1"/>
</dbReference>
<dbReference type="InterPro" id="IPR012102">
    <property type="entry name" value="Protoglobin"/>
</dbReference>
<dbReference type="InterPro" id="IPR009050">
    <property type="entry name" value="Globin-like_sf"/>
</dbReference>
<dbReference type="SUPFAM" id="SSF46458">
    <property type="entry name" value="Globin-like"/>
    <property type="match status" value="1"/>
</dbReference>